<accession>A0A645J7Q1</accession>
<name>A0A645J7Q1_9ZZZZ</name>
<dbReference type="EMBL" id="VSSQ01133505">
    <property type="protein sequence ID" value="MPN59466.1"/>
    <property type="molecule type" value="Genomic_DNA"/>
</dbReference>
<protein>
    <submittedName>
        <fullName evidence="1">Uncharacterized protein</fullName>
    </submittedName>
</protein>
<proteinExistence type="predicted"/>
<comment type="caution">
    <text evidence="1">The sequence shown here is derived from an EMBL/GenBank/DDBJ whole genome shotgun (WGS) entry which is preliminary data.</text>
</comment>
<evidence type="ECO:0000313" key="1">
    <source>
        <dbReference type="EMBL" id="MPN59466.1"/>
    </source>
</evidence>
<reference evidence="1" key="1">
    <citation type="submission" date="2019-08" db="EMBL/GenBank/DDBJ databases">
        <authorList>
            <person name="Kucharzyk K."/>
            <person name="Murdoch R.W."/>
            <person name="Higgins S."/>
            <person name="Loffler F."/>
        </authorList>
    </citation>
    <scope>NUCLEOTIDE SEQUENCE</scope>
</reference>
<organism evidence="1">
    <name type="scientific">bioreactor metagenome</name>
    <dbReference type="NCBI Taxonomy" id="1076179"/>
    <lineage>
        <taxon>unclassified sequences</taxon>
        <taxon>metagenomes</taxon>
        <taxon>ecological metagenomes</taxon>
    </lineage>
</organism>
<gene>
    <name evidence="1" type="ORF">SDC9_207187</name>
</gene>
<dbReference type="AlphaFoldDB" id="A0A645J7Q1"/>
<sequence>MHGDNIIMTKEERAAMLERVEVLQKVKALLLIPRLFMATTQQVADFFEVEVDAVQKCYQRNKEELDANGVVFLTPTRIEELIGHDVQLARMEGKRLYCVEENG</sequence>